<feature type="compositionally biased region" description="Low complexity" evidence="2">
    <location>
        <begin position="59"/>
        <end position="74"/>
    </location>
</feature>
<dbReference type="Proteomes" id="UP000887578">
    <property type="component" value="Unplaced"/>
</dbReference>
<accession>A0A914Q613</accession>
<proteinExistence type="predicted"/>
<evidence type="ECO:0000259" key="4">
    <source>
        <dbReference type="Pfam" id="PF12068"/>
    </source>
</evidence>
<dbReference type="GO" id="GO:0005096">
    <property type="term" value="F:GTPase activator activity"/>
    <property type="evidence" value="ECO:0007669"/>
    <property type="project" value="UniProtKB-KW"/>
</dbReference>
<dbReference type="Pfam" id="PF05699">
    <property type="entry name" value="Dimer_Tnp_hAT"/>
    <property type="match status" value="1"/>
</dbReference>
<feature type="compositionally biased region" description="Polar residues" evidence="2">
    <location>
        <begin position="159"/>
        <end position="169"/>
    </location>
</feature>
<keyword evidence="5" id="KW-1185">Reference proteome</keyword>
<evidence type="ECO:0000256" key="1">
    <source>
        <dbReference type="ARBA" id="ARBA00022468"/>
    </source>
</evidence>
<evidence type="ECO:0000259" key="3">
    <source>
        <dbReference type="Pfam" id="PF05699"/>
    </source>
</evidence>
<protein>
    <submittedName>
        <fullName evidence="6">Small G protein signalling modulator 1/2 Rab-binding domain-containing protein</fullName>
    </submittedName>
</protein>
<feature type="region of interest" description="Disordered" evidence="2">
    <location>
        <begin position="58"/>
        <end position="97"/>
    </location>
</feature>
<evidence type="ECO:0000313" key="5">
    <source>
        <dbReference type="Proteomes" id="UP000887578"/>
    </source>
</evidence>
<name>A0A914Q613_9BILA</name>
<keyword evidence="1" id="KW-0343">GTPase activation</keyword>
<dbReference type="InterPro" id="IPR012337">
    <property type="entry name" value="RNaseH-like_sf"/>
</dbReference>
<dbReference type="InterPro" id="IPR021935">
    <property type="entry name" value="SGSM1/2_RBD"/>
</dbReference>
<feature type="domain" description="HAT C-terminal dimerisation" evidence="3">
    <location>
        <begin position="210"/>
        <end position="278"/>
    </location>
</feature>
<dbReference type="GO" id="GO:0046983">
    <property type="term" value="F:protein dimerization activity"/>
    <property type="evidence" value="ECO:0007669"/>
    <property type="project" value="InterPro"/>
</dbReference>
<dbReference type="SUPFAM" id="SSF53098">
    <property type="entry name" value="Ribonuclease H-like"/>
    <property type="match status" value="1"/>
</dbReference>
<sequence>MRGDYQAVVFLLTDVCAEANRSEAPPGTSTVFLNGVLTLVEKGSGVYVEWNSSEKTARSSLSTSDDANSSAADDWVIEHSSPPKPTNDNASPTHTDSPMSFAFSADLKDLRSYTYNDPKKGIAWIRFICKDGTASETLHFRGGGYRAFVDCVQSDQDETSTISNDSNDNPWHRMASNPDTTSETPEDDKQKAKRDLVASEFVYLKSNVDLKQEPFKFFATEESHLPLLKKAAEYYLVASSTSLDSERFFNGATSLFENKDRNNLSGKTAEKLLFVKAWDRKRMKYSTSCDSESDDECDLVFDNDDDDYNIF</sequence>
<dbReference type="Pfam" id="PF12068">
    <property type="entry name" value="PH_RBD"/>
    <property type="match status" value="1"/>
</dbReference>
<dbReference type="WBParaSite" id="PDA_v2.g24416.t1">
    <property type="protein sequence ID" value="PDA_v2.g24416.t1"/>
    <property type="gene ID" value="PDA_v2.g24416"/>
</dbReference>
<evidence type="ECO:0000256" key="2">
    <source>
        <dbReference type="SAM" id="MobiDB-lite"/>
    </source>
</evidence>
<feature type="region of interest" description="Disordered" evidence="2">
    <location>
        <begin position="158"/>
        <end position="191"/>
    </location>
</feature>
<dbReference type="InterPro" id="IPR008906">
    <property type="entry name" value="HATC_C_dom"/>
</dbReference>
<organism evidence="5 6">
    <name type="scientific">Panagrolaimus davidi</name>
    <dbReference type="NCBI Taxonomy" id="227884"/>
    <lineage>
        <taxon>Eukaryota</taxon>
        <taxon>Metazoa</taxon>
        <taxon>Ecdysozoa</taxon>
        <taxon>Nematoda</taxon>
        <taxon>Chromadorea</taxon>
        <taxon>Rhabditida</taxon>
        <taxon>Tylenchina</taxon>
        <taxon>Panagrolaimomorpha</taxon>
        <taxon>Panagrolaimoidea</taxon>
        <taxon>Panagrolaimidae</taxon>
        <taxon>Panagrolaimus</taxon>
    </lineage>
</organism>
<dbReference type="AlphaFoldDB" id="A0A914Q613"/>
<feature type="compositionally biased region" description="Polar residues" evidence="2">
    <location>
        <begin position="86"/>
        <end position="97"/>
    </location>
</feature>
<evidence type="ECO:0000313" key="6">
    <source>
        <dbReference type="WBParaSite" id="PDA_v2.g24416.t1"/>
    </source>
</evidence>
<reference evidence="6" key="1">
    <citation type="submission" date="2022-11" db="UniProtKB">
        <authorList>
            <consortium name="WormBaseParasite"/>
        </authorList>
    </citation>
    <scope>IDENTIFICATION</scope>
</reference>
<feature type="domain" description="Small G protein signalling modulator 1/2 Rab-binding" evidence="4">
    <location>
        <begin position="33"/>
        <end position="156"/>
    </location>
</feature>